<organism evidence="1 2">
    <name type="scientific">Clostridium estertheticum subsp. estertheticum</name>
    <dbReference type="NCBI Taxonomy" id="1552"/>
    <lineage>
        <taxon>Bacteria</taxon>
        <taxon>Bacillati</taxon>
        <taxon>Bacillota</taxon>
        <taxon>Clostridia</taxon>
        <taxon>Eubacteriales</taxon>
        <taxon>Clostridiaceae</taxon>
        <taxon>Clostridium</taxon>
    </lineage>
</organism>
<proteinExistence type="predicted"/>
<name>A0A1J0GJN4_9CLOT</name>
<evidence type="ECO:0000313" key="1">
    <source>
        <dbReference type="EMBL" id="APC41531.1"/>
    </source>
</evidence>
<protein>
    <submittedName>
        <fullName evidence="1">Phage portal protein</fullName>
    </submittedName>
</protein>
<dbReference type="NCBIfam" id="TIGR01537">
    <property type="entry name" value="portal_HK97"/>
    <property type="match status" value="1"/>
</dbReference>
<evidence type="ECO:0000313" key="2">
    <source>
        <dbReference type="Proteomes" id="UP000182569"/>
    </source>
</evidence>
<sequence length="391" mass="43782">MSIGFIDWMKSFLGVGGTTVNMTSTAISSEQKLNIELFAVFSAINLIASSVSKCEFKTYAKGIEFKGDNYYKWNIEPSKNKNSSQFQQELITKLLFNNEVLVLPIGDQLIIADSFYQEEFAIAENTFSSITSGTLSFNKTYNMSDVYYYKLGNTDIRALLSNLVKGYNDLLNMSVDKYDQSGGRKGILDIDSTASGNVNFQEKLENLMNKRFKTYFESRNAVLPLEKGYKYTENGGEASKKSTSEIADIAVITKEIFERTGQAFKIPPSLLRGDIADIVATTTNYLTFCVDPICCMIDEENIRKNYGKPAFLAGNYMRIDTTTIRHIDLFSISEAFDKLIASGGYSIDDLRVKAGDVALNTPWSRQHVITKNYQKIESLGVETTTTTVTKQ</sequence>
<dbReference type="InterPro" id="IPR006427">
    <property type="entry name" value="Portal_HK97"/>
</dbReference>
<dbReference type="RefSeq" id="WP_071613823.1">
    <property type="nucleotide sequence ID" value="NZ_CP015756.1"/>
</dbReference>
<dbReference type="InterPro" id="IPR006944">
    <property type="entry name" value="Phage/GTA_portal"/>
</dbReference>
<reference evidence="2" key="1">
    <citation type="journal article" date="2016" name="Front. Microbiol.">
        <title>Complete Genome Sequence of Clostridium estertheticum DSM 8809, a Microbe Identified in Spoiled Vacuum Packed Beef.</title>
        <authorList>
            <person name="Yu Z."/>
            <person name="Gunn L."/>
            <person name="Brennan E."/>
            <person name="Reid R."/>
            <person name="Wall P.G."/>
            <person name="Gaora O.P."/>
            <person name="Hurley D."/>
            <person name="Bolton D."/>
            <person name="Fanning S."/>
        </authorList>
    </citation>
    <scope>NUCLEOTIDE SEQUENCE [LARGE SCALE GENOMIC DNA]</scope>
    <source>
        <strain evidence="2">DSM 8809</strain>
    </source>
</reference>
<dbReference type="STRING" id="1552.A7L45_16330"/>
<dbReference type="KEGG" id="ceu:A7L45_16330"/>
<dbReference type="Proteomes" id="UP000182569">
    <property type="component" value="Chromosome"/>
</dbReference>
<gene>
    <name evidence="1" type="ORF">A7L45_16330</name>
</gene>
<accession>A0A1J0GJN4</accession>
<dbReference type="EMBL" id="CP015756">
    <property type="protein sequence ID" value="APC41531.1"/>
    <property type="molecule type" value="Genomic_DNA"/>
</dbReference>
<keyword evidence="2" id="KW-1185">Reference proteome</keyword>
<dbReference type="AlphaFoldDB" id="A0A1J0GJN4"/>
<dbReference type="Pfam" id="PF04860">
    <property type="entry name" value="Phage_portal"/>
    <property type="match status" value="1"/>
</dbReference>